<dbReference type="AlphaFoldDB" id="A0A316G6N4"/>
<keyword evidence="2" id="KW-0963">Cytoplasm</keyword>
<keyword evidence="4" id="KW-0408">Iron</keyword>
<dbReference type="Gene3D" id="1.20.120.520">
    <property type="entry name" value="nmb1532 protein domain like"/>
    <property type="match status" value="1"/>
</dbReference>
<evidence type="ECO:0000256" key="3">
    <source>
        <dbReference type="ARBA" id="ARBA00022723"/>
    </source>
</evidence>
<dbReference type="GO" id="GO:0046872">
    <property type="term" value="F:metal ion binding"/>
    <property type="evidence" value="ECO:0007669"/>
    <property type="project" value="UniProtKB-KW"/>
</dbReference>
<dbReference type="PANTHER" id="PTHR36438:SF1">
    <property type="entry name" value="IRON-SULFUR CLUSTER REPAIR PROTEIN YTFE"/>
    <property type="match status" value="1"/>
</dbReference>
<dbReference type="PANTHER" id="PTHR36438">
    <property type="entry name" value="IRON-SULFUR CLUSTER REPAIR PROTEIN YTFE"/>
    <property type="match status" value="1"/>
</dbReference>
<sequence length="160" mass="18429">MPAASPTHDTAELTRFIETRYHARHRQQFPLLVRLAEMIEDLHDGDADIPQGLFDTLQRMIDHLEEDMKKEELKVFPAIRRGDGMKVADRIAHMRANHENYRHAVAEIRRLTGDLNVPKGACEPWVTLYGGLSEFIADLQEHLRLENEVLYPSFEGTTRG</sequence>
<gene>
    <name evidence="6" type="ORF">C8D95_10611</name>
</gene>
<evidence type="ECO:0000313" key="7">
    <source>
        <dbReference type="Proteomes" id="UP000245390"/>
    </source>
</evidence>
<dbReference type="OrthoDB" id="9797132at2"/>
<dbReference type="KEGG" id="salo:EF888_16860"/>
<evidence type="ECO:0000256" key="2">
    <source>
        <dbReference type="ARBA" id="ARBA00022490"/>
    </source>
</evidence>
<accession>A0A316G6N4</accession>
<name>A0A316G6N4_9RHOB</name>
<organism evidence="6 7">
    <name type="scientific">Silicimonas algicola</name>
    <dbReference type="NCBI Taxonomy" id="1826607"/>
    <lineage>
        <taxon>Bacteria</taxon>
        <taxon>Pseudomonadati</taxon>
        <taxon>Pseudomonadota</taxon>
        <taxon>Alphaproteobacteria</taxon>
        <taxon>Rhodobacterales</taxon>
        <taxon>Paracoccaceae</taxon>
    </lineage>
</organism>
<proteinExistence type="predicted"/>
<reference evidence="6 7" key="1">
    <citation type="submission" date="2018-05" db="EMBL/GenBank/DDBJ databases">
        <title>Genomic Encyclopedia of Type Strains, Phase IV (KMG-IV): sequencing the most valuable type-strain genomes for metagenomic binning, comparative biology and taxonomic classification.</title>
        <authorList>
            <person name="Goeker M."/>
        </authorList>
    </citation>
    <scope>NUCLEOTIDE SEQUENCE [LARGE SCALE GENOMIC DNA]</scope>
    <source>
        <strain evidence="6 7">DSM 103371</strain>
    </source>
</reference>
<dbReference type="Proteomes" id="UP000245390">
    <property type="component" value="Unassembled WGS sequence"/>
</dbReference>
<dbReference type="InterPro" id="IPR012312">
    <property type="entry name" value="Hemerythrin-like"/>
</dbReference>
<dbReference type="InterPro" id="IPR019903">
    <property type="entry name" value="RIC_family"/>
</dbReference>
<evidence type="ECO:0000313" key="6">
    <source>
        <dbReference type="EMBL" id="PWK55616.1"/>
    </source>
</evidence>
<dbReference type="GO" id="GO:0005737">
    <property type="term" value="C:cytoplasm"/>
    <property type="evidence" value="ECO:0007669"/>
    <property type="project" value="UniProtKB-SubCell"/>
</dbReference>
<comment type="caution">
    <text evidence="6">The sequence shown here is derived from an EMBL/GenBank/DDBJ whole genome shotgun (WGS) entry which is preliminary data.</text>
</comment>
<dbReference type="RefSeq" id="WP_109759711.1">
    <property type="nucleotide sequence ID" value="NZ_CP034588.1"/>
</dbReference>
<protein>
    <submittedName>
        <fullName evidence="6">Regulator of cell morphogenesis and NO signaling</fullName>
    </submittedName>
</protein>
<evidence type="ECO:0000259" key="5">
    <source>
        <dbReference type="Pfam" id="PF01814"/>
    </source>
</evidence>
<evidence type="ECO:0000256" key="4">
    <source>
        <dbReference type="ARBA" id="ARBA00023004"/>
    </source>
</evidence>
<evidence type="ECO:0000256" key="1">
    <source>
        <dbReference type="ARBA" id="ARBA00004496"/>
    </source>
</evidence>
<dbReference type="Pfam" id="PF01814">
    <property type="entry name" value="Hemerythrin"/>
    <property type="match status" value="1"/>
</dbReference>
<feature type="domain" description="Hemerythrin-like" evidence="5">
    <location>
        <begin position="20"/>
        <end position="152"/>
    </location>
</feature>
<keyword evidence="3" id="KW-0479">Metal-binding</keyword>
<comment type="subcellular location">
    <subcellularLocation>
        <location evidence="1">Cytoplasm</location>
    </subcellularLocation>
</comment>
<dbReference type="EMBL" id="QGGV01000006">
    <property type="protein sequence ID" value="PWK55616.1"/>
    <property type="molecule type" value="Genomic_DNA"/>
</dbReference>
<keyword evidence="7" id="KW-1185">Reference proteome</keyword>